<evidence type="ECO:0000313" key="9">
    <source>
        <dbReference type="Proteomes" id="UP000823963"/>
    </source>
</evidence>
<feature type="transmembrane region" description="Helical" evidence="6">
    <location>
        <begin position="419"/>
        <end position="440"/>
    </location>
</feature>
<name>A0A9D2A9X9_9LACO</name>
<feature type="transmembrane region" description="Helical" evidence="6">
    <location>
        <begin position="60"/>
        <end position="79"/>
    </location>
</feature>
<sequence>MSNTDVYLDDDDSLQWDTRYKRNVWVYVLIYGLLGGVAGVTLYTLVSYLDIIAPKVVTGLNMYSAIGQLIVAILLLYVHKVGYKKILLFTPIITVLSMVVTIMSDNTAIVAVAYILITAGVSLYDFMYPLMYTSYVPRKKRTFMMSVVMCVNLIMQAVVSFFGGKIVVWIFSIKQKISYTAASALSADYSKMNHTQLHNYIIGYKTVITIAVVLMVLAFFSAFLLKEKRTDYIETKAEKEENSAKNALDFKVLAKKDVILWLVFLGLTQIGILLVVPYFPIYLNEFLHIQRGTVSTIISLQTIAMVIGYMFAPWLEKKMGSVVSNAVTTILCIPMMLMIAKGNIFGGAIVIVIGVILFIRSGLANAAMPIQQSLQMILVSKDMRPAFSSLMTIVNAVIGILVGLFTQNVLLKTSAGYATAYYITSVFYFLASVLLLIFFTKKYNRVMTKK</sequence>
<comment type="subcellular location">
    <subcellularLocation>
        <location evidence="1">Cell membrane</location>
        <topology evidence="1">Multi-pass membrane protein</topology>
    </subcellularLocation>
</comment>
<feature type="transmembrane region" description="Helical" evidence="6">
    <location>
        <begin position="143"/>
        <end position="171"/>
    </location>
</feature>
<dbReference type="InterPro" id="IPR020846">
    <property type="entry name" value="MFS_dom"/>
</dbReference>
<dbReference type="SUPFAM" id="SSF103473">
    <property type="entry name" value="MFS general substrate transporter"/>
    <property type="match status" value="1"/>
</dbReference>
<feature type="transmembrane region" description="Helical" evidence="6">
    <location>
        <begin position="322"/>
        <end position="339"/>
    </location>
</feature>
<evidence type="ECO:0000256" key="5">
    <source>
        <dbReference type="ARBA" id="ARBA00023136"/>
    </source>
</evidence>
<accession>A0A9D2A9X9</accession>
<feature type="transmembrane region" description="Helical" evidence="6">
    <location>
        <begin position="109"/>
        <end position="131"/>
    </location>
</feature>
<feature type="transmembrane region" description="Helical" evidence="6">
    <location>
        <begin position="201"/>
        <end position="225"/>
    </location>
</feature>
<keyword evidence="2" id="KW-0813">Transport</keyword>
<feature type="transmembrane region" description="Helical" evidence="6">
    <location>
        <begin position="387"/>
        <end position="407"/>
    </location>
</feature>
<feature type="transmembrane region" description="Helical" evidence="6">
    <location>
        <begin position="258"/>
        <end position="281"/>
    </location>
</feature>
<dbReference type="PANTHER" id="PTHR23520">
    <property type="entry name" value="TRANSPORTER, PUTATIVE (AFU_ORTHOLOGUE AFUA_3G04000)-RELATED"/>
    <property type="match status" value="1"/>
</dbReference>
<dbReference type="Pfam" id="PF07690">
    <property type="entry name" value="MFS_1"/>
    <property type="match status" value="1"/>
</dbReference>
<keyword evidence="3 6" id="KW-0812">Transmembrane</keyword>
<dbReference type="GO" id="GO:0022857">
    <property type="term" value="F:transmembrane transporter activity"/>
    <property type="evidence" value="ECO:0007669"/>
    <property type="project" value="InterPro"/>
</dbReference>
<protein>
    <submittedName>
        <fullName evidence="8">MFS transporter</fullName>
    </submittedName>
</protein>
<feature type="transmembrane region" description="Helical" evidence="6">
    <location>
        <begin position="293"/>
        <end position="315"/>
    </location>
</feature>
<evidence type="ECO:0000256" key="3">
    <source>
        <dbReference type="ARBA" id="ARBA00022692"/>
    </source>
</evidence>
<evidence type="ECO:0000256" key="6">
    <source>
        <dbReference type="SAM" id="Phobius"/>
    </source>
</evidence>
<dbReference type="Proteomes" id="UP000823963">
    <property type="component" value="Unassembled WGS sequence"/>
</dbReference>
<evidence type="ECO:0000256" key="4">
    <source>
        <dbReference type="ARBA" id="ARBA00022989"/>
    </source>
</evidence>
<keyword evidence="4 6" id="KW-1133">Transmembrane helix</keyword>
<evidence type="ECO:0000259" key="7">
    <source>
        <dbReference type="PROSITE" id="PS50850"/>
    </source>
</evidence>
<dbReference type="PANTHER" id="PTHR23520:SF5">
    <property type="entry name" value="TRANSPORTER, PUTATIVE (AFU_ORTHOLOGUE AFUA_3G04000)-RELATED"/>
    <property type="match status" value="1"/>
</dbReference>
<reference evidence="8" key="1">
    <citation type="journal article" date="2021" name="PeerJ">
        <title>Extensive microbial diversity within the chicken gut microbiome revealed by metagenomics and culture.</title>
        <authorList>
            <person name="Gilroy R."/>
            <person name="Ravi A."/>
            <person name="Getino M."/>
            <person name="Pursley I."/>
            <person name="Horton D.L."/>
            <person name="Alikhan N.F."/>
            <person name="Baker D."/>
            <person name="Gharbi K."/>
            <person name="Hall N."/>
            <person name="Watson M."/>
            <person name="Adriaenssens E.M."/>
            <person name="Foster-Nyarko E."/>
            <person name="Jarju S."/>
            <person name="Secka A."/>
            <person name="Antonio M."/>
            <person name="Oren A."/>
            <person name="Chaudhuri R.R."/>
            <person name="La Ragione R."/>
            <person name="Hildebrand F."/>
            <person name="Pallen M.J."/>
        </authorList>
    </citation>
    <scope>NUCLEOTIDE SEQUENCE</scope>
    <source>
        <strain evidence="8">6627</strain>
    </source>
</reference>
<proteinExistence type="predicted"/>
<dbReference type="EMBL" id="DXFP01000007">
    <property type="protein sequence ID" value="HIX01300.1"/>
    <property type="molecule type" value="Genomic_DNA"/>
</dbReference>
<evidence type="ECO:0000256" key="1">
    <source>
        <dbReference type="ARBA" id="ARBA00004651"/>
    </source>
</evidence>
<dbReference type="GO" id="GO:0005886">
    <property type="term" value="C:plasma membrane"/>
    <property type="evidence" value="ECO:0007669"/>
    <property type="project" value="UniProtKB-SubCell"/>
</dbReference>
<dbReference type="InterPro" id="IPR036259">
    <property type="entry name" value="MFS_trans_sf"/>
</dbReference>
<dbReference type="InterPro" id="IPR011701">
    <property type="entry name" value="MFS"/>
</dbReference>
<feature type="transmembrane region" description="Helical" evidence="6">
    <location>
        <begin position="86"/>
        <end position="103"/>
    </location>
</feature>
<feature type="transmembrane region" description="Helical" evidence="6">
    <location>
        <begin position="345"/>
        <end position="366"/>
    </location>
</feature>
<gene>
    <name evidence="8" type="ORF">H9861_00885</name>
</gene>
<feature type="transmembrane region" description="Helical" evidence="6">
    <location>
        <begin position="24"/>
        <end position="48"/>
    </location>
</feature>
<keyword evidence="5 6" id="KW-0472">Membrane</keyword>
<feature type="domain" description="Major facilitator superfamily (MFS) profile" evidence="7">
    <location>
        <begin position="20"/>
        <end position="443"/>
    </location>
</feature>
<dbReference type="AlphaFoldDB" id="A0A9D2A9X9"/>
<reference evidence="8" key="2">
    <citation type="submission" date="2021-04" db="EMBL/GenBank/DDBJ databases">
        <authorList>
            <person name="Gilroy R."/>
        </authorList>
    </citation>
    <scope>NUCLEOTIDE SEQUENCE</scope>
    <source>
        <strain evidence="8">6627</strain>
    </source>
</reference>
<dbReference type="Gene3D" id="1.20.1250.20">
    <property type="entry name" value="MFS general substrate transporter like domains"/>
    <property type="match status" value="2"/>
</dbReference>
<dbReference type="PROSITE" id="PS50850">
    <property type="entry name" value="MFS"/>
    <property type="match status" value="1"/>
</dbReference>
<comment type="caution">
    <text evidence="8">The sequence shown here is derived from an EMBL/GenBank/DDBJ whole genome shotgun (WGS) entry which is preliminary data.</text>
</comment>
<evidence type="ECO:0000256" key="2">
    <source>
        <dbReference type="ARBA" id="ARBA00022448"/>
    </source>
</evidence>
<evidence type="ECO:0000313" key="8">
    <source>
        <dbReference type="EMBL" id="HIX01300.1"/>
    </source>
</evidence>
<organism evidence="8 9">
    <name type="scientific">Candidatus Ligilactobacillus excrementigallinarum</name>
    <dbReference type="NCBI Taxonomy" id="2838641"/>
    <lineage>
        <taxon>Bacteria</taxon>
        <taxon>Bacillati</taxon>
        <taxon>Bacillota</taxon>
        <taxon>Bacilli</taxon>
        <taxon>Lactobacillales</taxon>
        <taxon>Lactobacillaceae</taxon>
        <taxon>Ligilactobacillus</taxon>
    </lineage>
</organism>